<feature type="domain" description="DUF6536" evidence="3">
    <location>
        <begin position="78"/>
        <end position="233"/>
    </location>
</feature>
<dbReference type="Proteomes" id="UP001153618">
    <property type="component" value="Unassembled WGS sequence"/>
</dbReference>
<feature type="compositionally biased region" description="Polar residues" evidence="1">
    <location>
        <begin position="15"/>
        <end position="46"/>
    </location>
</feature>
<evidence type="ECO:0000256" key="1">
    <source>
        <dbReference type="SAM" id="MobiDB-lite"/>
    </source>
</evidence>
<gene>
    <name evidence="4" type="ORF">POLS_LOCUS4851</name>
</gene>
<keyword evidence="2" id="KW-1133">Transmembrane helix</keyword>
<protein>
    <recommendedName>
        <fullName evidence="3">DUF6536 domain-containing protein</fullName>
    </recommendedName>
</protein>
<feature type="transmembrane region" description="Helical" evidence="2">
    <location>
        <begin position="385"/>
        <end position="409"/>
    </location>
</feature>
<feature type="transmembrane region" description="Helical" evidence="2">
    <location>
        <begin position="495"/>
        <end position="517"/>
    </location>
</feature>
<keyword evidence="2" id="KW-0812">Transmembrane</keyword>
<dbReference type="PANTHER" id="PTHR35395:SF1">
    <property type="entry name" value="DUF6536 DOMAIN-CONTAINING PROTEIN"/>
    <property type="match status" value="1"/>
</dbReference>
<feature type="region of interest" description="Disordered" evidence="1">
    <location>
        <begin position="1"/>
        <end position="72"/>
    </location>
</feature>
<evidence type="ECO:0000313" key="5">
    <source>
        <dbReference type="Proteomes" id="UP001153618"/>
    </source>
</evidence>
<name>A0A9W4HSN3_PENOL</name>
<evidence type="ECO:0000256" key="2">
    <source>
        <dbReference type="SAM" id="Phobius"/>
    </source>
</evidence>
<feature type="compositionally biased region" description="Basic and acidic residues" evidence="1">
    <location>
        <begin position="49"/>
        <end position="66"/>
    </location>
</feature>
<feature type="transmembrane region" description="Helical" evidence="2">
    <location>
        <begin position="671"/>
        <end position="692"/>
    </location>
</feature>
<dbReference type="Pfam" id="PF20163">
    <property type="entry name" value="DUF6536"/>
    <property type="match status" value="1"/>
</dbReference>
<evidence type="ECO:0000313" key="4">
    <source>
        <dbReference type="EMBL" id="CAG8107401.1"/>
    </source>
</evidence>
<keyword evidence="2" id="KW-0472">Membrane</keyword>
<dbReference type="EMBL" id="CAJVOS010000025">
    <property type="protein sequence ID" value="CAG8107401.1"/>
    <property type="molecule type" value="Genomic_DNA"/>
</dbReference>
<evidence type="ECO:0000259" key="3">
    <source>
        <dbReference type="Pfam" id="PF20163"/>
    </source>
</evidence>
<proteinExistence type="predicted"/>
<feature type="transmembrane region" description="Helical" evidence="2">
    <location>
        <begin position="88"/>
        <end position="107"/>
    </location>
</feature>
<reference evidence="4" key="1">
    <citation type="submission" date="2021-07" db="EMBL/GenBank/DDBJ databases">
        <authorList>
            <person name="Branca A.L. A."/>
        </authorList>
    </citation>
    <scope>NUCLEOTIDE SEQUENCE</scope>
</reference>
<comment type="caution">
    <text evidence="4">The sequence shown here is derived from an EMBL/GenBank/DDBJ whole genome shotgun (WGS) entry which is preliminary data.</text>
</comment>
<dbReference type="InterPro" id="IPR046623">
    <property type="entry name" value="DUF6536"/>
</dbReference>
<sequence>MLSPKYHTAPKEIPSDSQNDPETANSSNFPLRYSPTLNNAKSTSVSAAHADEHAQFPSTDEPKAKAPDNNAQTNNQDWLAGVYLCAKGAAFLLLVNVTFIAIIAGLARNHPTAQHFSGSRVFYEGSCTLTSRWSTAIHLIINILSTGILAASNYCMQTLVAPTREEIDFSHARGKWLDIGTPSLRNLKAIPKHRVALWVFLLITATPFHLMYNSMIFESLGTNLFGIMIGPTDLSSENVMNLTTPGLEQCFHLETLRIGMGAMTWAEFLSAVSQRTYNRLSPTECVNLMATPYAAGTKLLMILTDKLSVRHGGDEAILASSFFSRGIWADTWVNLQSEFSGASFANSTTIDATGNPICLENTSPYKNFGMTECLQISAQEHCQLLYNPTICIIISLCAFAKVTAMFWAARVSRSRPAPILTVGDAVASFARNPDLTTKDMCWFSKRDVCHQAWGPSQATQSSSEGLGSNSLIESVEYRKLMPRKRLINIPGRKRLGVVLFLCLATIGSGAAIFQISIKGSTMGDNQPLTVDLLHQWGKEGLGVTHYNHVTSSLPSRMLDSVVVANIPQLIITMSYYGYNNVMTVMLAAAEYDSYGVFYKPLRVTWPKKNSQQKSTYWLSIPYQYAAPILILYVVLHWLVSQSFFYTLTIPYTAQAEAVWRDSESSLRFSPLPIFCSLLVGSLMICLLILLALKRLKSNMPLAGSCSAVISAACHPPKYENSDSIDLGLVKWGETRASSGEVVDGFRQEIGDVKGHCTFTGLDTIQPTLTKLYA</sequence>
<accession>A0A9W4HSN3</accession>
<dbReference type="AlphaFoldDB" id="A0A9W4HSN3"/>
<dbReference type="PANTHER" id="PTHR35395">
    <property type="entry name" value="DUF6536 DOMAIN-CONTAINING PROTEIN"/>
    <property type="match status" value="1"/>
</dbReference>
<organism evidence="4 5">
    <name type="scientific">Penicillium olsonii</name>
    <dbReference type="NCBI Taxonomy" id="99116"/>
    <lineage>
        <taxon>Eukaryota</taxon>
        <taxon>Fungi</taxon>
        <taxon>Dikarya</taxon>
        <taxon>Ascomycota</taxon>
        <taxon>Pezizomycotina</taxon>
        <taxon>Eurotiomycetes</taxon>
        <taxon>Eurotiomycetidae</taxon>
        <taxon>Eurotiales</taxon>
        <taxon>Aspergillaceae</taxon>
        <taxon>Penicillium</taxon>
    </lineage>
</organism>
<dbReference type="OrthoDB" id="5429634at2759"/>
<feature type="transmembrane region" description="Helical" evidence="2">
    <location>
        <begin position="616"/>
        <end position="639"/>
    </location>
</feature>
<feature type="transmembrane region" description="Helical" evidence="2">
    <location>
        <begin position="195"/>
        <end position="212"/>
    </location>
</feature>
<keyword evidence="5" id="KW-1185">Reference proteome</keyword>
<feature type="transmembrane region" description="Helical" evidence="2">
    <location>
        <begin position="560"/>
        <end position="578"/>
    </location>
</feature>